<dbReference type="EMBL" id="JBHTMB010000050">
    <property type="protein sequence ID" value="MFD1233061.1"/>
    <property type="molecule type" value="Genomic_DNA"/>
</dbReference>
<dbReference type="Gene3D" id="3.40.30.120">
    <property type="match status" value="1"/>
</dbReference>
<protein>
    <submittedName>
        <fullName evidence="1">Uncharacterized protein</fullName>
    </submittedName>
</protein>
<comment type="caution">
    <text evidence="1">The sequence shown here is derived from an EMBL/GenBank/DDBJ whole genome shotgun (WGS) entry which is preliminary data.</text>
</comment>
<dbReference type="Proteomes" id="UP001597182">
    <property type="component" value="Unassembled WGS sequence"/>
</dbReference>
<name>A0ABW3VE02_9PSEU</name>
<keyword evidence="2" id="KW-1185">Reference proteome</keyword>
<sequence length="67" mass="6907">MRYPAPEGAHPLVGTRAPGLPLHGGGRVLTALRAGRSVTLDPTGELAPGVDVHRVEVRPDGHVARAA</sequence>
<evidence type="ECO:0000313" key="2">
    <source>
        <dbReference type="Proteomes" id="UP001597182"/>
    </source>
</evidence>
<reference evidence="2" key="1">
    <citation type="journal article" date="2019" name="Int. J. Syst. Evol. Microbiol.">
        <title>The Global Catalogue of Microorganisms (GCM) 10K type strain sequencing project: providing services to taxonomists for standard genome sequencing and annotation.</title>
        <authorList>
            <consortium name="The Broad Institute Genomics Platform"/>
            <consortium name="The Broad Institute Genome Sequencing Center for Infectious Disease"/>
            <person name="Wu L."/>
            <person name="Ma J."/>
        </authorList>
    </citation>
    <scope>NUCLEOTIDE SEQUENCE [LARGE SCALE GENOMIC DNA]</scope>
    <source>
        <strain evidence="2">CCUG 49018</strain>
    </source>
</reference>
<proteinExistence type="predicted"/>
<dbReference type="RefSeq" id="WP_041760009.1">
    <property type="nucleotide sequence ID" value="NZ_JBHTMB010000050.1"/>
</dbReference>
<gene>
    <name evidence="1" type="ORF">ACFQ34_07160</name>
</gene>
<accession>A0ABW3VE02</accession>
<organism evidence="1 2">
    <name type="scientific">Pseudonocardia benzenivorans</name>
    <dbReference type="NCBI Taxonomy" id="228005"/>
    <lineage>
        <taxon>Bacteria</taxon>
        <taxon>Bacillati</taxon>
        <taxon>Actinomycetota</taxon>
        <taxon>Actinomycetes</taxon>
        <taxon>Pseudonocardiales</taxon>
        <taxon>Pseudonocardiaceae</taxon>
        <taxon>Pseudonocardia</taxon>
    </lineage>
</organism>
<evidence type="ECO:0000313" key="1">
    <source>
        <dbReference type="EMBL" id="MFD1233061.1"/>
    </source>
</evidence>